<feature type="transmembrane region" description="Helical" evidence="1">
    <location>
        <begin position="174"/>
        <end position="196"/>
    </location>
</feature>
<feature type="transmembrane region" description="Helical" evidence="1">
    <location>
        <begin position="265"/>
        <end position="282"/>
    </location>
</feature>
<proteinExistence type="predicted"/>
<feature type="transmembrane region" description="Helical" evidence="1">
    <location>
        <begin position="31"/>
        <end position="53"/>
    </location>
</feature>
<dbReference type="AlphaFoldDB" id="A0A2M8KW23"/>
<keyword evidence="1" id="KW-0812">Transmembrane</keyword>
<sequence length="283" mass="32240">MNALLPVVAAILQSVSFTLDKKILSMRRVGFRMYTGVSMPLIFGITSIIFLLFRPPITSELFSGYLPLFLIISVVGTAITNIFFYRALDGDSLGEIETISLINAIPVLIVSSILFVDERNFSILIPALVASSAVIWAHWQRHHFRMVRGTWLFFLWYFIYAPVSAILSKELLSVWNPIALELVRSGVLALIFTILFWQQVRRVPRNVFLFLLATNTLTSISWILYYYGYQRLGVVYTVLLFSLQPLLVYAASILYLKEKPHRKKSIAFGIVLVSIAYAQFLAR</sequence>
<feature type="transmembrane region" description="Helical" evidence="1">
    <location>
        <begin position="151"/>
        <end position="168"/>
    </location>
</feature>
<comment type="caution">
    <text evidence="3">The sequence shown here is derived from an EMBL/GenBank/DDBJ whole genome shotgun (WGS) entry which is preliminary data.</text>
</comment>
<feature type="transmembrane region" description="Helical" evidence="1">
    <location>
        <begin position="96"/>
        <end position="115"/>
    </location>
</feature>
<dbReference type="Pfam" id="PF00892">
    <property type="entry name" value="EamA"/>
    <property type="match status" value="1"/>
</dbReference>
<protein>
    <recommendedName>
        <fullName evidence="2">EamA domain-containing protein</fullName>
    </recommendedName>
</protein>
<organism evidence="3 4">
    <name type="scientific">Candidatus Ryanbacteria bacterium CG10_big_fil_rev_8_21_14_0_10_43_42</name>
    <dbReference type="NCBI Taxonomy" id="1974864"/>
    <lineage>
        <taxon>Bacteria</taxon>
        <taxon>Candidatus Ryaniibacteriota</taxon>
    </lineage>
</organism>
<evidence type="ECO:0000313" key="4">
    <source>
        <dbReference type="Proteomes" id="UP000229098"/>
    </source>
</evidence>
<evidence type="ECO:0000259" key="2">
    <source>
        <dbReference type="Pfam" id="PF00892"/>
    </source>
</evidence>
<dbReference type="InterPro" id="IPR037185">
    <property type="entry name" value="EmrE-like"/>
</dbReference>
<feature type="transmembrane region" description="Helical" evidence="1">
    <location>
        <begin position="208"/>
        <end position="228"/>
    </location>
</feature>
<reference evidence="4" key="1">
    <citation type="submission" date="2017-09" db="EMBL/GenBank/DDBJ databases">
        <title>Depth-based differentiation of microbial function through sediment-hosted aquifers and enrichment of novel symbionts in the deep terrestrial subsurface.</title>
        <authorList>
            <person name="Probst A.J."/>
            <person name="Ladd B."/>
            <person name="Jarett J.K."/>
            <person name="Geller-Mcgrath D.E."/>
            <person name="Sieber C.M.K."/>
            <person name="Emerson J.B."/>
            <person name="Anantharaman K."/>
            <person name="Thomas B.C."/>
            <person name="Malmstrom R."/>
            <person name="Stieglmeier M."/>
            <person name="Klingl A."/>
            <person name="Woyke T."/>
            <person name="Ryan C.M."/>
            <person name="Banfield J.F."/>
        </authorList>
    </citation>
    <scope>NUCLEOTIDE SEQUENCE [LARGE SCALE GENOMIC DNA]</scope>
</reference>
<evidence type="ECO:0000313" key="3">
    <source>
        <dbReference type="EMBL" id="PJE64134.1"/>
    </source>
</evidence>
<feature type="transmembrane region" description="Helical" evidence="1">
    <location>
        <begin position="121"/>
        <end position="139"/>
    </location>
</feature>
<keyword evidence="1" id="KW-0472">Membrane</keyword>
<feature type="domain" description="EamA" evidence="2">
    <location>
        <begin position="152"/>
        <end position="276"/>
    </location>
</feature>
<dbReference type="SUPFAM" id="SSF103481">
    <property type="entry name" value="Multidrug resistance efflux transporter EmrE"/>
    <property type="match status" value="1"/>
</dbReference>
<feature type="transmembrane region" description="Helical" evidence="1">
    <location>
        <begin position="65"/>
        <end position="84"/>
    </location>
</feature>
<dbReference type="EMBL" id="PFEF01000010">
    <property type="protein sequence ID" value="PJE64134.1"/>
    <property type="molecule type" value="Genomic_DNA"/>
</dbReference>
<keyword evidence="1" id="KW-1133">Transmembrane helix</keyword>
<gene>
    <name evidence="3" type="ORF">COU90_04665</name>
</gene>
<dbReference type="GO" id="GO:0016020">
    <property type="term" value="C:membrane"/>
    <property type="evidence" value="ECO:0007669"/>
    <property type="project" value="InterPro"/>
</dbReference>
<evidence type="ECO:0000256" key="1">
    <source>
        <dbReference type="SAM" id="Phobius"/>
    </source>
</evidence>
<name>A0A2M8KW23_9BACT</name>
<dbReference type="Proteomes" id="UP000229098">
    <property type="component" value="Unassembled WGS sequence"/>
</dbReference>
<dbReference type="InterPro" id="IPR000620">
    <property type="entry name" value="EamA_dom"/>
</dbReference>
<feature type="transmembrane region" description="Helical" evidence="1">
    <location>
        <begin position="234"/>
        <end position="256"/>
    </location>
</feature>
<accession>A0A2M8KW23</accession>